<dbReference type="InterPro" id="IPR000064">
    <property type="entry name" value="NLP_P60_dom"/>
</dbReference>
<feature type="domain" description="SH3b1" evidence="7">
    <location>
        <begin position="152"/>
        <end position="204"/>
    </location>
</feature>
<organism evidence="8 9">
    <name type="scientific">Paucidesulfovibrio gracilis DSM 16080</name>
    <dbReference type="NCBI Taxonomy" id="1121449"/>
    <lineage>
        <taxon>Bacteria</taxon>
        <taxon>Pseudomonadati</taxon>
        <taxon>Thermodesulfobacteriota</taxon>
        <taxon>Desulfovibrionia</taxon>
        <taxon>Desulfovibrionales</taxon>
        <taxon>Desulfovibrionaceae</taxon>
        <taxon>Paucidesulfovibrio</taxon>
    </lineage>
</organism>
<dbReference type="Pfam" id="PF12912">
    <property type="entry name" value="N_NLPC_P60"/>
    <property type="match status" value="1"/>
</dbReference>
<dbReference type="InterPro" id="IPR027017">
    <property type="entry name" value="P60_peptidase_YkfC"/>
</dbReference>
<reference evidence="8 9" key="1">
    <citation type="submission" date="2017-02" db="EMBL/GenBank/DDBJ databases">
        <authorList>
            <person name="Peterson S.W."/>
        </authorList>
    </citation>
    <scope>NUCLEOTIDE SEQUENCE [LARGE SCALE GENOMIC DNA]</scope>
    <source>
        <strain evidence="8 9">DSM 16080</strain>
    </source>
</reference>
<feature type="domain" description="NLPC/P60 N-terminal" evidence="6">
    <location>
        <begin position="17"/>
        <end position="129"/>
    </location>
</feature>
<name>A0A1T4Y0H4_9BACT</name>
<dbReference type="STRING" id="1121449.SAMN02745704_02615"/>
<evidence type="ECO:0000256" key="3">
    <source>
        <dbReference type="ARBA" id="ARBA00022801"/>
    </source>
</evidence>
<dbReference type="RefSeq" id="WP_159447240.1">
    <property type="nucleotide sequence ID" value="NZ_FUYC01000021.1"/>
</dbReference>
<keyword evidence="9" id="KW-1185">Reference proteome</keyword>
<evidence type="ECO:0000259" key="7">
    <source>
        <dbReference type="Pfam" id="PF12913"/>
    </source>
</evidence>
<dbReference type="AlphaFoldDB" id="A0A1T4Y0H4"/>
<evidence type="ECO:0000256" key="1">
    <source>
        <dbReference type="ARBA" id="ARBA00007074"/>
    </source>
</evidence>
<dbReference type="Gene3D" id="3.90.1720.10">
    <property type="entry name" value="endopeptidase domain like (from Nostoc punctiforme)"/>
    <property type="match status" value="1"/>
</dbReference>
<evidence type="ECO:0000256" key="4">
    <source>
        <dbReference type="ARBA" id="ARBA00022807"/>
    </source>
</evidence>
<dbReference type="Pfam" id="PF12913">
    <property type="entry name" value="SH3_6"/>
    <property type="match status" value="1"/>
</dbReference>
<dbReference type="OrthoDB" id="9799970at2"/>
<keyword evidence="3" id="KW-0378">Hydrolase</keyword>
<dbReference type="Pfam" id="PF00877">
    <property type="entry name" value="NLPC_P60"/>
    <property type="match status" value="1"/>
</dbReference>
<dbReference type="GO" id="GO:0008234">
    <property type="term" value="F:cysteine-type peptidase activity"/>
    <property type="evidence" value="ECO:0007669"/>
    <property type="project" value="UniProtKB-KW"/>
</dbReference>
<protein>
    <submittedName>
        <fullName evidence="8">NlpC/P60 family protein</fullName>
    </submittedName>
</protein>
<evidence type="ECO:0000259" key="6">
    <source>
        <dbReference type="Pfam" id="PF12912"/>
    </source>
</evidence>
<feature type="domain" description="NlpC/P60" evidence="5">
    <location>
        <begin position="321"/>
        <end position="367"/>
    </location>
</feature>
<evidence type="ECO:0000256" key="2">
    <source>
        <dbReference type="ARBA" id="ARBA00022670"/>
    </source>
</evidence>
<accession>A0A1T4Y0H4</accession>
<dbReference type="GO" id="GO:0006508">
    <property type="term" value="P:proteolysis"/>
    <property type="evidence" value="ECO:0007669"/>
    <property type="project" value="UniProtKB-KW"/>
</dbReference>
<dbReference type="InterPro" id="IPR038765">
    <property type="entry name" value="Papain-like_cys_pep_sf"/>
</dbReference>
<dbReference type="PROSITE" id="PS51257">
    <property type="entry name" value="PROKAR_LIPOPROTEIN"/>
    <property type="match status" value="1"/>
</dbReference>
<dbReference type="SUPFAM" id="SSF54001">
    <property type="entry name" value="Cysteine proteinases"/>
    <property type="match status" value="1"/>
</dbReference>
<evidence type="ECO:0000313" key="8">
    <source>
        <dbReference type="EMBL" id="SKA94755.1"/>
    </source>
</evidence>
<gene>
    <name evidence="8" type="ORF">SAMN02745704_02615</name>
</gene>
<keyword evidence="4" id="KW-0788">Thiol protease</keyword>
<proteinExistence type="inferred from homology"/>
<evidence type="ECO:0000313" key="9">
    <source>
        <dbReference type="Proteomes" id="UP000190027"/>
    </source>
</evidence>
<dbReference type="EMBL" id="FUYC01000021">
    <property type="protein sequence ID" value="SKA94755.1"/>
    <property type="molecule type" value="Genomic_DNA"/>
</dbReference>
<dbReference type="InterPro" id="IPR039439">
    <property type="entry name" value="SH3b1_dom"/>
</dbReference>
<dbReference type="PIRSF" id="PIRSF019015">
    <property type="entry name" value="P60_peptidase_YkfC"/>
    <property type="match status" value="1"/>
</dbReference>
<dbReference type="InterPro" id="IPR025606">
    <property type="entry name" value="NLPC/P60_N_dom"/>
</dbReference>
<dbReference type="Proteomes" id="UP000190027">
    <property type="component" value="Unassembled WGS sequence"/>
</dbReference>
<comment type="similarity">
    <text evidence="1">Belongs to the peptidase C40 family.</text>
</comment>
<sequence length="468" mass="50701">MKDTRLPCTRLCLCTLVLLVAGLLAGCALHPRQQPIRDLAQLPQDLTAYLDPQTAHSPVLSSQQRNALASSFRTAFFSPWRRTAPSFKASLFAPYLRRALESRVFGENTLPRPRSWGEALQHNADLAHFPNASFPAITVASSSLRLLPTHKPMFRDFSLPGEGYPFDMAQNSAVWCGTPLFVAHLSADRSWALVETGRVKGWMPTSDLAPVDADLIHRYAGGDLLAVVRDHAPIFRTASPAKESATASVPYLARARVGMVLLRDPDHASDPDSAWRLLLPVQQASGRAVLLPATLSKDDATPFPLVLTPWNVAALGNQFMGQAYGWGGLFENRDCSSTLLDLFAPFGIYLPRNSKAQAGSGSFTDLSSLSPGAKESALLRQGRPLLTMIYKPGHIMLFAGVHSGRPVIFHNMWGIRGTHEHGPTPGRIVVGRTVVTTLTPGLEHPAFDSQGGSLLEGVSGMTALPLPE</sequence>
<keyword evidence="2" id="KW-0645">Protease</keyword>
<evidence type="ECO:0000259" key="5">
    <source>
        <dbReference type="Pfam" id="PF00877"/>
    </source>
</evidence>